<feature type="transmembrane region" description="Helical" evidence="3">
    <location>
        <begin position="87"/>
        <end position="108"/>
    </location>
</feature>
<dbReference type="InterPro" id="IPR032834">
    <property type="entry name" value="NatK-like_C"/>
</dbReference>
<feature type="transmembrane region" description="Helical" evidence="3">
    <location>
        <begin position="155"/>
        <end position="176"/>
    </location>
</feature>
<dbReference type="PROSITE" id="PS50109">
    <property type="entry name" value="HIS_KIN"/>
    <property type="match status" value="1"/>
</dbReference>
<feature type="transmembrane region" description="Helical" evidence="3">
    <location>
        <begin position="36"/>
        <end position="52"/>
    </location>
</feature>
<keyword evidence="3" id="KW-0812">Transmembrane</keyword>
<dbReference type="EMBL" id="JACJLL010000033">
    <property type="protein sequence ID" value="MBM6819082.1"/>
    <property type="molecule type" value="Genomic_DNA"/>
</dbReference>
<evidence type="ECO:0000256" key="1">
    <source>
        <dbReference type="ARBA" id="ARBA00022777"/>
    </source>
</evidence>
<keyword evidence="6" id="KW-1185">Reference proteome</keyword>
<dbReference type="RefSeq" id="WP_195964380.1">
    <property type="nucleotide sequence ID" value="NZ_JACJLL010000033.1"/>
</dbReference>
<evidence type="ECO:0000256" key="2">
    <source>
        <dbReference type="ARBA" id="ARBA00023012"/>
    </source>
</evidence>
<dbReference type="PANTHER" id="PTHR40448:SF1">
    <property type="entry name" value="TWO-COMPONENT SENSOR HISTIDINE KINASE"/>
    <property type="match status" value="1"/>
</dbReference>
<feature type="transmembrane region" description="Helical" evidence="3">
    <location>
        <begin position="6"/>
        <end position="24"/>
    </location>
</feature>
<keyword evidence="3" id="KW-0472">Membrane</keyword>
<keyword evidence="2" id="KW-0902">Two-component regulatory system</keyword>
<keyword evidence="1" id="KW-0418">Kinase</keyword>
<feature type="transmembrane region" description="Helical" evidence="3">
    <location>
        <begin position="182"/>
        <end position="204"/>
    </location>
</feature>
<proteinExistence type="predicted"/>
<evidence type="ECO:0000313" key="6">
    <source>
        <dbReference type="Proteomes" id="UP000767334"/>
    </source>
</evidence>
<gene>
    <name evidence="5" type="ORF">H6A19_06975</name>
</gene>
<keyword evidence="1" id="KW-0808">Transferase</keyword>
<dbReference type="InterPro" id="IPR005467">
    <property type="entry name" value="His_kinase_dom"/>
</dbReference>
<protein>
    <submittedName>
        <fullName evidence="5">GHKL domain-containing protein</fullName>
    </submittedName>
</protein>
<dbReference type="InterPro" id="IPR036890">
    <property type="entry name" value="HATPase_C_sf"/>
</dbReference>
<keyword evidence="3" id="KW-1133">Transmembrane helix</keyword>
<dbReference type="PANTHER" id="PTHR40448">
    <property type="entry name" value="TWO-COMPONENT SENSOR HISTIDINE KINASE"/>
    <property type="match status" value="1"/>
</dbReference>
<dbReference type="Pfam" id="PF14501">
    <property type="entry name" value="HATPase_c_5"/>
    <property type="match status" value="1"/>
</dbReference>
<dbReference type="Gene3D" id="3.30.565.10">
    <property type="entry name" value="Histidine kinase-like ATPase, C-terminal domain"/>
    <property type="match status" value="1"/>
</dbReference>
<name>A0ABS2FGB7_9CLOT</name>
<dbReference type="InterPro" id="IPR003594">
    <property type="entry name" value="HATPase_dom"/>
</dbReference>
<sequence length="422" mass="48603">MDIISIGISFIEILAIFLIYNVLINDNIFKGITKRIILSIATSSIYVLFIEVYDTDALIIFVGMLFLNSMIISKIEDKDTILTFIEFIVSALLMLGFELIISFIVYVTMGNDDLSPTTYLILVTCIMSMLIYLLNTNKSIKKMKFSKFFSKYKSINIIILNLFVFFLFIKVLMSNNLMNTRIIIPITILGLILIGINCYFYIYLYKTLNEKKKSEIKTSFNPLINDLMGKLKANEHEYKNHLNTIWSIAQVTAPEDIKEKLQEYISNIVDDTEEFSMLLNVENTIIKAVLYNKGQRAEKLGVKYIYNVRSNFKDISLDNSELTVILSNLLNNAIEATSMIKKKELEVFIEEDNKYYIIDVKNRTEGLKVEDLSNIFKMGYSTKGEGRGYGLYNVKSIVDKYRGKIQMSLDDDIISIKILFSK</sequence>
<dbReference type="Proteomes" id="UP000767334">
    <property type="component" value="Unassembled WGS sequence"/>
</dbReference>
<evidence type="ECO:0000256" key="3">
    <source>
        <dbReference type="SAM" id="Phobius"/>
    </source>
</evidence>
<accession>A0ABS2FGB7</accession>
<feature type="transmembrane region" description="Helical" evidence="3">
    <location>
        <begin position="58"/>
        <end position="75"/>
    </location>
</feature>
<comment type="caution">
    <text evidence="5">The sequence shown here is derived from an EMBL/GenBank/DDBJ whole genome shotgun (WGS) entry which is preliminary data.</text>
</comment>
<organism evidence="5 6">
    <name type="scientific">Clostridium saudiense</name>
    <dbReference type="NCBI Taxonomy" id="1414720"/>
    <lineage>
        <taxon>Bacteria</taxon>
        <taxon>Bacillati</taxon>
        <taxon>Bacillota</taxon>
        <taxon>Clostridia</taxon>
        <taxon>Eubacteriales</taxon>
        <taxon>Clostridiaceae</taxon>
        <taxon>Clostridium</taxon>
    </lineage>
</organism>
<feature type="transmembrane region" description="Helical" evidence="3">
    <location>
        <begin position="114"/>
        <end position="134"/>
    </location>
</feature>
<reference evidence="5 6" key="1">
    <citation type="journal article" date="2021" name="Sci. Rep.">
        <title>The distribution of antibiotic resistance genes in chicken gut microbiota commensals.</title>
        <authorList>
            <person name="Juricova H."/>
            <person name="Matiasovicova J."/>
            <person name="Kubasova T."/>
            <person name="Cejkova D."/>
            <person name="Rychlik I."/>
        </authorList>
    </citation>
    <scope>NUCLEOTIDE SEQUENCE [LARGE SCALE GENOMIC DNA]</scope>
    <source>
        <strain evidence="5 6">An435</strain>
    </source>
</reference>
<evidence type="ECO:0000259" key="4">
    <source>
        <dbReference type="PROSITE" id="PS50109"/>
    </source>
</evidence>
<dbReference type="SMART" id="SM00387">
    <property type="entry name" value="HATPase_c"/>
    <property type="match status" value="1"/>
</dbReference>
<evidence type="ECO:0000313" key="5">
    <source>
        <dbReference type="EMBL" id="MBM6819082.1"/>
    </source>
</evidence>
<feature type="domain" description="Histidine kinase" evidence="4">
    <location>
        <begin position="233"/>
        <end position="407"/>
    </location>
</feature>
<dbReference type="SUPFAM" id="SSF55874">
    <property type="entry name" value="ATPase domain of HSP90 chaperone/DNA topoisomerase II/histidine kinase"/>
    <property type="match status" value="1"/>
</dbReference>